<keyword evidence="3" id="KW-0808">Transferase</keyword>
<protein>
    <recommendedName>
        <fullName evidence="4">S-adenosyl-L-methionine-dependent methyltransferase</fullName>
        <ecNumber evidence="4">2.1.1.-</ecNumber>
    </recommendedName>
</protein>
<dbReference type="KEGG" id="adv:DJ533_14220"/>
<dbReference type="InterPro" id="IPR007213">
    <property type="entry name" value="Ppm1/Ppm2/Tcmp"/>
</dbReference>
<evidence type="ECO:0000313" key="6">
    <source>
        <dbReference type="Proteomes" id="UP000245977"/>
    </source>
</evidence>
<evidence type="ECO:0000313" key="5">
    <source>
        <dbReference type="EMBL" id="AWL29641.1"/>
    </source>
</evidence>
<comment type="similarity">
    <text evidence="1 4">Belongs to the UPF0677 family.</text>
</comment>
<dbReference type="Proteomes" id="UP000245977">
    <property type="component" value="Chromosome"/>
</dbReference>
<organism evidence="5 6">
    <name type="scientific">Acinetobacter defluvii</name>
    <dbReference type="NCBI Taxonomy" id="1871111"/>
    <lineage>
        <taxon>Bacteria</taxon>
        <taxon>Pseudomonadati</taxon>
        <taxon>Pseudomonadota</taxon>
        <taxon>Gammaproteobacteria</taxon>
        <taxon>Moraxellales</taxon>
        <taxon>Moraxellaceae</taxon>
        <taxon>Acinetobacter</taxon>
    </lineage>
</organism>
<evidence type="ECO:0000256" key="2">
    <source>
        <dbReference type="ARBA" id="ARBA00022603"/>
    </source>
</evidence>
<dbReference type="AlphaFoldDB" id="A0A2S2FF93"/>
<accession>A0A2S2FF93</accession>
<dbReference type="EC" id="2.1.1.-" evidence="4"/>
<proteinExistence type="inferred from homology"/>
<dbReference type="Pfam" id="PF04072">
    <property type="entry name" value="LCM"/>
    <property type="match status" value="1"/>
</dbReference>
<keyword evidence="4" id="KW-0949">S-adenosyl-L-methionine</keyword>
<comment type="function">
    <text evidence="4">Exhibits S-adenosyl-L-methionine-dependent methyltransferase activity.</text>
</comment>
<evidence type="ECO:0000256" key="4">
    <source>
        <dbReference type="RuleBase" id="RU362030"/>
    </source>
</evidence>
<evidence type="ECO:0000256" key="3">
    <source>
        <dbReference type="ARBA" id="ARBA00022679"/>
    </source>
</evidence>
<dbReference type="RefSeq" id="WP_065994684.1">
    <property type="nucleotide sequence ID" value="NZ_CP029397.2"/>
</dbReference>
<dbReference type="STRING" id="1871111.GCA_001704615_00794"/>
<keyword evidence="2 4" id="KW-0489">Methyltransferase</keyword>
<dbReference type="SUPFAM" id="SSF53335">
    <property type="entry name" value="S-adenosyl-L-methionine-dependent methyltransferases"/>
    <property type="match status" value="1"/>
</dbReference>
<evidence type="ECO:0000256" key="1">
    <source>
        <dbReference type="ARBA" id="ARBA00008138"/>
    </source>
</evidence>
<gene>
    <name evidence="5" type="ORF">DJ533_14220</name>
</gene>
<dbReference type="InterPro" id="IPR011610">
    <property type="entry name" value="SAM_mthyl_Trfase_ML2640-like"/>
</dbReference>
<name>A0A2S2FF93_9GAMM</name>
<dbReference type="GO" id="GO:0032259">
    <property type="term" value="P:methylation"/>
    <property type="evidence" value="ECO:0007669"/>
    <property type="project" value="UniProtKB-KW"/>
</dbReference>
<dbReference type="PANTHER" id="PTHR43619:SF2">
    <property type="entry name" value="S-ADENOSYL-L-METHIONINE-DEPENDENT METHYLTRANSFERASES SUPERFAMILY PROTEIN"/>
    <property type="match status" value="1"/>
</dbReference>
<dbReference type="PANTHER" id="PTHR43619">
    <property type="entry name" value="S-ADENOSYL-L-METHIONINE-DEPENDENT METHYLTRANSFERASE YKTD-RELATED"/>
    <property type="match status" value="1"/>
</dbReference>
<dbReference type="EMBL" id="CP029397">
    <property type="protein sequence ID" value="AWL29641.1"/>
    <property type="molecule type" value="Genomic_DNA"/>
</dbReference>
<dbReference type="NCBIfam" id="TIGR00027">
    <property type="entry name" value="mthyl_TIGR00027"/>
    <property type="match status" value="1"/>
</dbReference>
<reference evidence="5" key="1">
    <citation type="submission" date="2019-08" db="EMBL/GenBank/DDBJ databases">
        <title>The complete genome of Acinetobacter defluvii strain WCHAD010030.</title>
        <authorList>
            <person name="Hu Y."/>
            <person name="Qin J."/>
            <person name="Feng Y."/>
            <person name="Zong Z."/>
        </authorList>
    </citation>
    <scope>NUCLEOTIDE SEQUENCE</scope>
    <source>
        <strain evidence="5">WCHA30</strain>
    </source>
</reference>
<keyword evidence="6" id="KW-1185">Reference proteome</keyword>
<dbReference type="InterPro" id="IPR029063">
    <property type="entry name" value="SAM-dependent_MTases_sf"/>
</dbReference>
<dbReference type="GO" id="GO:0008168">
    <property type="term" value="F:methyltransferase activity"/>
    <property type="evidence" value="ECO:0007669"/>
    <property type="project" value="UniProtKB-UniRule"/>
</dbReference>
<sequence>MKAGRVSRTAEAAAALRANHYLNANNPVFSDPYAIEMTNARWRFLLKNGLFRKTLNSTFMNQTFGKLTGQVVGRSRYTEDLLIQAIEQHNIQQYVLVGAGLDSFVLRLAKQFPNLKIFEVDHPDTQKTKIQQLKSVLKSKQLPTNVEFVSIDFEKEKLADALLRSQYQPNEKAFFSWLGTTHYLTPETTLGTLQNIASIAPSGSELVMDYSIDYKELQGIERYGAFALTHFTRFLKEPLIGAFTTQDLHQAVEKMGYVVAEDLSGVDITERYFHDRADHIHHTHGSHLIHLKIT</sequence>
<dbReference type="OrthoDB" id="9806164at2"/>
<dbReference type="Gene3D" id="3.40.50.150">
    <property type="entry name" value="Vaccinia Virus protein VP39"/>
    <property type="match status" value="1"/>
</dbReference>